<dbReference type="OrthoDB" id="369870at2"/>
<evidence type="ECO:0000313" key="4">
    <source>
        <dbReference type="Proteomes" id="UP000310249"/>
    </source>
</evidence>
<dbReference type="PANTHER" id="PTHR22911">
    <property type="entry name" value="ACYL-MALONYL CONDENSING ENZYME-RELATED"/>
    <property type="match status" value="1"/>
</dbReference>
<feature type="domain" description="EamA" evidence="2">
    <location>
        <begin position="153"/>
        <end position="284"/>
    </location>
</feature>
<dbReference type="Proteomes" id="UP000310249">
    <property type="component" value="Unassembled WGS sequence"/>
</dbReference>
<keyword evidence="1" id="KW-1133">Transmembrane helix</keyword>
<evidence type="ECO:0000313" key="3">
    <source>
        <dbReference type="EMBL" id="TMP31512.1"/>
    </source>
</evidence>
<accession>A0A5S3WSV3</accession>
<dbReference type="AlphaFoldDB" id="A0A5S3WSV3"/>
<evidence type="ECO:0000256" key="1">
    <source>
        <dbReference type="SAM" id="Phobius"/>
    </source>
</evidence>
<protein>
    <recommendedName>
        <fullName evidence="2">EamA domain-containing protein</fullName>
    </recommendedName>
</protein>
<feature type="transmembrane region" description="Helical" evidence="1">
    <location>
        <begin position="245"/>
        <end position="262"/>
    </location>
</feature>
<comment type="caution">
    <text evidence="3">The sequence shown here is derived from an EMBL/GenBank/DDBJ whole genome shotgun (WGS) entry which is preliminary data.</text>
</comment>
<reference evidence="4" key="2">
    <citation type="submission" date="2019-06" db="EMBL/GenBank/DDBJ databases">
        <title>Co-occurence of chitin degradation, pigmentation and bioactivity in marine Pseudoalteromonas.</title>
        <authorList>
            <person name="Sonnenschein E.C."/>
            <person name="Bech P.K."/>
        </authorList>
    </citation>
    <scope>NUCLEOTIDE SEQUENCE [LARGE SCALE GENOMIC DNA]</scope>
    <source>
        <strain evidence="4">S2676</strain>
    </source>
</reference>
<dbReference type="GO" id="GO:0016020">
    <property type="term" value="C:membrane"/>
    <property type="evidence" value="ECO:0007669"/>
    <property type="project" value="InterPro"/>
</dbReference>
<organism evidence="3 4">
    <name type="scientific">Pseudoalteromonas rubra</name>
    <dbReference type="NCBI Taxonomy" id="43658"/>
    <lineage>
        <taxon>Bacteria</taxon>
        <taxon>Pseudomonadati</taxon>
        <taxon>Pseudomonadota</taxon>
        <taxon>Gammaproteobacteria</taxon>
        <taxon>Alteromonadales</taxon>
        <taxon>Pseudoalteromonadaceae</taxon>
        <taxon>Pseudoalteromonas</taxon>
    </lineage>
</organism>
<keyword evidence="1" id="KW-0812">Transmembrane</keyword>
<gene>
    <name evidence="3" type="ORF">CWB99_04470</name>
</gene>
<feature type="transmembrane region" description="Helical" evidence="1">
    <location>
        <begin position="98"/>
        <end position="117"/>
    </location>
</feature>
<feature type="transmembrane region" description="Helical" evidence="1">
    <location>
        <begin position="268"/>
        <end position="287"/>
    </location>
</feature>
<keyword evidence="1" id="KW-0472">Membrane</keyword>
<dbReference type="InterPro" id="IPR037185">
    <property type="entry name" value="EmrE-like"/>
</dbReference>
<name>A0A5S3WSV3_9GAMM</name>
<feature type="transmembrane region" description="Helical" evidence="1">
    <location>
        <begin position="42"/>
        <end position="65"/>
    </location>
</feature>
<dbReference type="EMBL" id="PNCI01000008">
    <property type="protein sequence ID" value="TMP31512.1"/>
    <property type="molecule type" value="Genomic_DNA"/>
</dbReference>
<dbReference type="SUPFAM" id="SSF103481">
    <property type="entry name" value="Multidrug resistance efflux transporter EmrE"/>
    <property type="match status" value="2"/>
</dbReference>
<dbReference type="InterPro" id="IPR000620">
    <property type="entry name" value="EamA_dom"/>
</dbReference>
<dbReference type="PANTHER" id="PTHR22911:SF137">
    <property type="entry name" value="SOLUTE CARRIER FAMILY 35 MEMBER G2-RELATED"/>
    <property type="match status" value="1"/>
</dbReference>
<feature type="transmembrane region" description="Helical" evidence="1">
    <location>
        <begin position="72"/>
        <end position="92"/>
    </location>
</feature>
<feature type="transmembrane region" description="Helical" evidence="1">
    <location>
        <begin position="173"/>
        <end position="194"/>
    </location>
</feature>
<sequence length="297" mass="32658">MLRRTKTAQASNLLAYLLWASAAIFFHQLTHIALFDLLSLRIVLATLMCLVLVTLMGQQSALLALLRARFKLIALSALLIASNWLLVISSISSEQLNSASLGYYLAPVLTLLLLKLVNREGLQLKEYACLSLCLCGVLLYIKMQAYAALPWQGLIIALTFALYVVLRRYLQEPAVVVLAAEHVCAALPALLYLAWSHYTASGSGLSHQLQQGDIVKLCILGVVTTLPLLLYNFSVKHLSSAFVSLSQYLNPTLMLLIAVLLFKEVVMAGQWLGLAFIWGGIAVYFVLAQRAQTQHAV</sequence>
<dbReference type="Pfam" id="PF00892">
    <property type="entry name" value="EamA"/>
    <property type="match status" value="2"/>
</dbReference>
<feature type="transmembrane region" description="Helical" evidence="1">
    <location>
        <begin position="124"/>
        <end position="141"/>
    </location>
</feature>
<feature type="transmembrane region" description="Helical" evidence="1">
    <location>
        <begin position="214"/>
        <end position="233"/>
    </location>
</feature>
<proteinExistence type="predicted"/>
<feature type="transmembrane region" description="Helical" evidence="1">
    <location>
        <begin position="12"/>
        <end position="30"/>
    </location>
</feature>
<feature type="domain" description="EamA" evidence="2">
    <location>
        <begin position="13"/>
        <end position="140"/>
    </location>
</feature>
<dbReference type="RefSeq" id="WP_138550777.1">
    <property type="nucleotide sequence ID" value="NZ_PNCH01000014.1"/>
</dbReference>
<evidence type="ECO:0000259" key="2">
    <source>
        <dbReference type="Pfam" id="PF00892"/>
    </source>
</evidence>
<reference evidence="3 4" key="1">
    <citation type="submission" date="2018-01" db="EMBL/GenBank/DDBJ databases">
        <authorList>
            <person name="Paulsen S."/>
            <person name="Gram L.K."/>
        </authorList>
    </citation>
    <scope>NUCLEOTIDE SEQUENCE [LARGE SCALE GENOMIC DNA]</scope>
    <source>
        <strain evidence="3 4">S2676</strain>
    </source>
</reference>
<feature type="transmembrane region" description="Helical" evidence="1">
    <location>
        <begin position="147"/>
        <end position="166"/>
    </location>
</feature>